<name>A0A645CTA9_9ZZZZ</name>
<evidence type="ECO:0000313" key="1">
    <source>
        <dbReference type="EMBL" id="MPM80151.1"/>
    </source>
</evidence>
<reference evidence="1" key="1">
    <citation type="submission" date="2019-08" db="EMBL/GenBank/DDBJ databases">
        <authorList>
            <person name="Kucharzyk K."/>
            <person name="Murdoch R.W."/>
            <person name="Higgins S."/>
            <person name="Loffler F."/>
        </authorList>
    </citation>
    <scope>NUCLEOTIDE SEQUENCE</scope>
</reference>
<protein>
    <submittedName>
        <fullName evidence="1">Uncharacterized protein</fullName>
    </submittedName>
</protein>
<proteinExistence type="predicted"/>
<accession>A0A645CTA9</accession>
<dbReference type="AlphaFoldDB" id="A0A645CTA9"/>
<organism evidence="1">
    <name type="scientific">bioreactor metagenome</name>
    <dbReference type="NCBI Taxonomy" id="1076179"/>
    <lineage>
        <taxon>unclassified sequences</taxon>
        <taxon>metagenomes</taxon>
        <taxon>ecological metagenomes</taxon>
    </lineage>
</organism>
<sequence length="81" mass="9543">MISFAYFYFSHQLKTGLRPVQVNDKETFDVVILRACSKNLMFSKDEIPQFRTQIYLFANAHINLVLIANDLPLFFRKTPEK</sequence>
<comment type="caution">
    <text evidence="1">The sequence shown here is derived from an EMBL/GenBank/DDBJ whole genome shotgun (WGS) entry which is preliminary data.</text>
</comment>
<gene>
    <name evidence="1" type="ORF">SDC9_127197</name>
</gene>
<dbReference type="EMBL" id="VSSQ01029854">
    <property type="protein sequence ID" value="MPM80151.1"/>
    <property type="molecule type" value="Genomic_DNA"/>
</dbReference>